<dbReference type="EMBL" id="CAQN01001184">
    <property type="protein sequence ID" value="CCQ70372.1"/>
    <property type="molecule type" value="Genomic_DNA"/>
</dbReference>
<reference evidence="2 3" key="2">
    <citation type="submission" date="2013-09" db="EMBL/GenBank/DDBJ databases">
        <title>Whole genome comparison of six Crocosphaera watsonii strains with differing phenotypes.</title>
        <authorList>
            <person name="Bench S.R."/>
            <person name="Heller P."/>
            <person name="Frank I."/>
            <person name="Arciniega M."/>
            <person name="Shilova I.N."/>
            <person name="Zehr J.P."/>
        </authorList>
    </citation>
    <scope>NUCLEOTIDE SEQUENCE [LARGE SCALE GENOMIC DNA]</scope>
    <source>
        <strain evidence="2 3">WH 0402</strain>
    </source>
</reference>
<sequence>MSKLLISDRINQELNKIHQAFQQLEMFMVELNDNEQPIYGEAIVNSIALNLHGIYTGIERIFEVIATEIDLSLPTGNKWHRDLLDQMAVSIPDVRKEVITEETRTALDELRRFRHVIRSAYSFQLDKQKVLNVANEFLNCYSYLTQELQLFCDYLNDENVKQ</sequence>
<dbReference type="InterPro" id="IPR048769">
    <property type="entry name" value="HepT-like_dom"/>
</dbReference>
<evidence type="ECO:0000313" key="2">
    <source>
        <dbReference type="EMBL" id="CCQ70372.1"/>
    </source>
</evidence>
<evidence type="ECO:0000259" key="1">
    <source>
        <dbReference type="Pfam" id="PF20797"/>
    </source>
</evidence>
<proteinExistence type="predicted"/>
<dbReference type="AlphaFoldDB" id="T2K0A9"/>
<accession>T2K0A9</accession>
<name>T2K0A9_CROWT</name>
<protein>
    <recommendedName>
        <fullName evidence="1">HepT-like domain-containing protein</fullName>
    </recommendedName>
</protein>
<gene>
    <name evidence="2" type="ORF">CWATWH0402_4101</name>
</gene>
<dbReference type="Pfam" id="PF20797">
    <property type="entry name" value="HepT-like_2"/>
    <property type="match status" value="1"/>
</dbReference>
<dbReference type="Proteomes" id="UP000018130">
    <property type="component" value="Unassembled WGS sequence"/>
</dbReference>
<feature type="domain" description="HepT-like" evidence="1">
    <location>
        <begin position="47"/>
        <end position="154"/>
    </location>
</feature>
<dbReference type="RefSeq" id="WP_048327404.1">
    <property type="nucleotide sequence ID" value="NZ_CAQN01001184.1"/>
</dbReference>
<organism evidence="2 3">
    <name type="scientific">Crocosphaera watsonii WH 0402</name>
    <dbReference type="NCBI Taxonomy" id="1284629"/>
    <lineage>
        <taxon>Bacteria</taxon>
        <taxon>Bacillati</taxon>
        <taxon>Cyanobacteriota</taxon>
        <taxon>Cyanophyceae</taxon>
        <taxon>Oscillatoriophycideae</taxon>
        <taxon>Chroococcales</taxon>
        <taxon>Aphanothecaceae</taxon>
        <taxon>Crocosphaera</taxon>
    </lineage>
</organism>
<comment type="caution">
    <text evidence="2">The sequence shown here is derived from an EMBL/GenBank/DDBJ whole genome shotgun (WGS) entry which is preliminary data.</text>
</comment>
<reference evidence="2 3" key="1">
    <citation type="submission" date="2013-01" db="EMBL/GenBank/DDBJ databases">
        <authorList>
            <person name="Bench S."/>
        </authorList>
    </citation>
    <scope>NUCLEOTIDE SEQUENCE [LARGE SCALE GENOMIC DNA]</scope>
    <source>
        <strain evidence="2 3">WH 0402</strain>
    </source>
</reference>
<evidence type="ECO:0000313" key="3">
    <source>
        <dbReference type="Proteomes" id="UP000018130"/>
    </source>
</evidence>